<dbReference type="Pfam" id="PF00583">
    <property type="entry name" value="Acetyltransf_1"/>
    <property type="match status" value="1"/>
</dbReference>
<evidence type="ECO:0000313" key="3">
    <source>
        <dbReference type="Proteomes" id="UP000705983"/>
    </source>
</evidence>
<accession>A0ABS2TEN4</accession>
<dbReference type="EMBL" id="JAFFJS010000003">
    <property type="protein sequence ID" value="MBM9433114.1"/>
    <property type="molecule type" value="Genomic_DNA"/>
</dbReference>
<sequence>MTSALPDSFVRPAIVSDVPTIGEIHATTMTSTLEAALGHALPADVAQHVTGDNLAKNWSESVTAPPSPAYRILTAVEGAAIVGFAAMAPADQALAGEADDSTGILEILALEVPPRHGRKGHGSRMLAAIADQAEQDRVAEMQVWIVVGDEAKTRFFDSAGFAPRGIQRSLELGAERVTEQCWYTIMGDAEPESV</sequence>
<feature type="domain" description="N-acetyltransferase" evidence="1">
    <location>
        <begin position="8"/>
        <end position="184"/>
    </location>
</feature>
<gene>
    <name evidence="2" type="ORF">JVW63_05315</name>
</gene>
<dbReference type="SUPFAM" id="SSF55729">
    <property type="entry name" value="Acyl-CoA N-acyltransferases (Nat)"/>
    <property type="match status" value="1"/>
</dbReference>
<dbReference type="Proteomes" id="UP000705983">
    <property type="component" value="Unassembled WGS sequence"/>
</dbReference>
<comment type="caution">
    <text evidence="2">The sequence shown here is derived from an EMBL/GenBank/DDBJ whole genome shotgun (WGS) entry which is preliminary data.</text>
</comment>
<dbReference type="InterPro" id="IPR016181">
    <property type="entry name" value="Acyl_CoA_acyltransferase"/>
</dbReference>
<dbReference type="CDD" id="cd04301">
    <property type="entry name" value="NAT_SF"/>
    <property type="match status" value="1"/>
</dbReference>
<name>A0ABS2TEN4_9ACTO</name>
<reference evidence="3" key="1">
    <citation type="submission" date="2021-02" db="EMBL/GenBank/DDBJ databases">
        <title>Leucobacter sp. CX169.</title>
        <authorList>
            <person name="Cheng Y."/>
        </authorList>
    </citation>
    <scope>NUCLEOTIDE SEQUENCE [LARGE SCALE GENOMIC DNA]</scope>
    <source>
        <strain evidence="3">JY899</strain>
    </source>
</reference>
<dbReference type="InterPro" id="IPR000182">
    <property type="entry name" value="GNAT_dom"/>
</dbReference>
<dbReference type="PROSITE" id="PS51186">
    <property type="entry name" value="GNAT"/>
    <property type="match status" value="1"/>
</dbReference>
<evidence type="ECO:0000313" key="2">
    <source>
        <dbReference type="EMBL" id="MBM9433114.1"/>
    </source>
</evidence>
<dbReference type="RefSeq" id="WP_187996453.1">
    <property type="nucleotide sequence ID" value="NZ_JACEXG010000003.1"/>
</dbReference>
<keyword evidence="3" id="KW-1185">Reference proteome</keyword>
<protein>
    <submittedName>
        <fullName evidence="2">GNAT family N-acetyltransferase</fullName>
    </submittedName>
</protein>
<proteinExistence type="predicted"/>
<dbReference type="Gene3D" id="3.40.630.30">
    <property type="match status" value="1"/>
</dbReference>
<evidence type="ECO:0000259" key="1">
    <source>
        <dbReference type="PROSITE" id="PS51186"/>
    </source>
</evidence>
<organism evidence="2 3">
    <name type="scientific">Flaviflexus equikiangi</name>
    <dbReference type="NCBI Taxonomy" id="2758573"/>
    <lineage>
        <taxon>Bacteria</taxon>
        <taxon>Bacillati</taxon>
        <taxon>Actinomycetota</taxon>
        <taxon>Actinomycetes</taxon>
        <taxon>Actinomycetales</taxon>
        <taxon>Actinomycetaceae</taxon>
        <taxon>Flaviflexus</taxon>
    </lineage>
</organism>